<evidence type="ECO:0000259" key="2">
    <source>
        <dbReference type="Pfam" id="PF18962"/>
    </source>
</evidence>
<dbReference type="InterPro" id="IPR026444">
    <property type="entry name" value="Secre_tail"/>
</dbReference>
<reference evidence="3" key="1">
    <citation type="journal article" date="2015" name="Genome Announc.">
        <title>Draft Genome Sequence of Bacteroidales Strain TBC1, a Novel Isolate from a Methanogenic Wastewater Treatment System.</title>
        <authorList>
            <person name="Tourlousse D.M."/>
            <person name="Matsuura N."/>
            <person name="Sun L."/>
            <person name="Toyonaga M."/>
            <person name="Kuroda K."/>
            <person name="Ohashi A."/>
            <person name="Cruz R."/>
            <person name="Yamaguchi T."/>
            <person name="Sekiguchi Y."/>
        </authorList>
    </citation>
    <scope>NUCLEOTIDE SEQUENCE [LARGE SCALE GENOMIC DNA]</scope>
    <source>
        <strain evidence="3">TBC1</strain>
    </source>
</reference>
<feature type="domain" description="Secretion system C-terminal sorting" evidence="2">
    <location>
        <begin position="433"/>
        <end position="499"/>
    </location>
</feature>
<gene>
    <name evidence="3" type="ORF">TBC1_12590</name>
</gene>
<dbReference type="Pfam" id="PF13573">
    <property type="entry name" value="SprB"/>
    <property type="match status" value="1"/>
</dbReference>
<evidence type="ECO:0000256" key="1">
    <source>
        <dbReference type="SAM" id="SignalP"/>
    </source>
</evidence>
<accession>A0A0S7C1C7</accession>
<evidence type="ECO:0000313" key="3">
    <source>
        <dbReference type="EMBL" id="GAP44779.1"/>
    </source>
</evidence>
<feature type="chain" id="PRO_5006633409" description="Secretion system C-terminal sorting domain-containing protein" evidence="1">
    <location>
        <begin position="22"/>
        <end position="507"/>
    </location>
</feature>
<dbReference type="EMBL" id="DF968183">
    <property type="protein sequence ID" value="GAP44779.1"/>
    <property type="molecule type" value="Genomic_DNA"/>
</dbReference>
<dbReference type="OrthoDB" id="7794186at2"/>
<protein>
    <recommendedName>
        <fullName evidence="2">Secretion system C-terminal sorting domain-containing protein</fullName>
    </recommendedName>
</protein>
<dbReference type="SUPFAM" id="SSF48726">
    <property type="entry name" value="Immunoglobulin"/>
    <property type="match status" value="1"/>
</dbReference>
<dbReference type="Pfam" id="PF18962">
    <property type="entry name" value="Por_Secre_tail"/>
    <property type="match status" value="1"/>
</dbReference>
<keyword evidence="1" id="KW-0732">Signal</keyword>
<name>A0A0S7C1C7_9BACT</name>
<sequence length="507" mass="55852">MKTLFGSFTAMFLIIQIQTHAQITITRNDMPVIGDTIRVSTATNLPGIDPTLTGPAYTWDFSSLEPVNQTVEEYVSINTTPFLYQIVFNQNVANLASPVTDIDFVPGFDITDAYVYYRATTGSYTRPGYAATIMGIPVPMKFDQAELLYTFPLQYNSPADSSISNYSLGLPGIGYFSIERKRVNQVDGWGNVTTPYGTFEALRVKSTIYERDSLYLDSIQTGFPLVRNYIEYQWLGNGQAIPLLTITQEGPLMTARYRDHIQNFNPLVVIVQDTTVCKGDSVTLNVKVSGGFPPYTYQWSTGEQTDSIRVSPAESTTYVVLVTDSQQQTGIGTIELTVIPFEHFTLGADTLICAESSIGFDAGDAYGSVRWYLDGVLASEETKFVLDSTGIGLNTITLRVEYETESCSGSDEIIIGFYICGGISEKGNQSINLYPNPATQTIYLDTKGFSASVSCSIATTEGKIIRSYPGMHNPGRIELDVRSVKPGNYLILISDAERKGVARFLKQ</sequence>
<dbReference type="Gene3D" id="2.60.40.10">
    <property type="entry name" value="Immunoglobulins"/>
    <property type="match status" value="1"/>
</dbReference>
<dbReference type="InterPro" id="IPR013783">
    <property type="entry name" value="Ig-like_fold"/>
</dbReference>
<proteinExistence type="predicted"/>
<dbReference type="STRING" id="1678841.TBC1_12590"/>
<dbReference type="Proteomes" id="UP000053091">
    <property type="component" value="Unassembled WGS sequence"/>
</dbReference>
<feature type="signal peptide" evidence="1">
    <location>
        <begin position="1"/>
        <end position="21"/>
    </location>
</feature>
<dbReference type="RefSeq" id="WP_062044619.1">
    <property type="nucleotide sequence ID" value="NZ_DF968183.1"/>
</dbReference>
<dbReference type="AlphaFoldDB" id="A0A0S7C1C7"/>
<organism evidence="3">
    <name type="scientific">Lentimicrobium saccharophilum</name>
    <dbReference type="NCBI Taxonomy" id="1678841"/>
    <lineage>
        <taxon>Bacteria</taxon>
        <taxon>Pseudomonadati</taxon>
        <taxon>Bacteroidota</taxon>
        <taxon>Bacteroidia</taxon>
        <taxon>Bacteroidales</taxon>
        <taxon>Lentimicrobiaceae</taxon>
        <taxon>Lentimicrobium</taxon>
    </lineage>
</organism>
<evidence type="ECO:0000313" key="4">
    <source>
        <dbReference type="Proteomes" id="UP000053091"/>
    </source>
</evidence>
<keyword evidence="4" id="KW-1185">Reference proteome</keyword>
<dbReference type="InterPro" id="IPR025667">
    <property type="entry name" value="SprB_repeat"/>
</dbReference>
<dbReference type="InterPro" id="IPR036179">
    <property type="entry name" value="Ig-like_dom_sf"/>
</dbReference>